<comment type="caution">
    <text evidence="2">The sequence shown here is derived from an EMBL/GenBank/DDBJ whole genome shotgun (WGS) entry which is preliminary data.</text>
</comment>
<name>A0A147K8F0_9BACI</name>
<keyword evidence="1 2" id="KW-0808">Transferase</keyword>
<dbReference type="STRING" id="1150625.Q75_08100"/>
<sequence length="220" mass="24086">MGMGMTWKEKIAYRAAKEIKQGMIVNLGIGIPSLISNYVSKEDLVTFHSENGIIGMGEAPQKGEEDPLICHAGGYPVSTVPWTSYTDSTTAFAIIRKGLIDITFLGGLEVNVNGDLANWIIPGKRVPGMGGATELAAKSKNVIVLMSQFNKNGNCKLVKECTLPKTASACVQQIFTERGKFLVKDDHFLFVEAFSKEALEVTLREKVECIRVSHDIFITE</sequence>
<dbReference type="EMBL" id="LDYG01000028">
    <property type="protein sequence ID" value="KUP06481.1"/>
    <property type="molecule type" value="Genomic_DNA"/>
</dbReference>
<accession>A0A147K8F0</accession>
<proteinExistence type="predicted"/>
<dbReference type="Gene3D" id="3.40.1080.10">
    <property type="entry name" value="Glutaconate Coenzyme A-transferase"/>
    <property type="match status" value="1"/>
</dbReference>
<dbReference type="PROSITE" id="PS01274">
    <property type="entry name" value="COA_TRANSF_2"/>
    <property type="match status" value="1"/>
</dbReference>
<dbReference type="SMART" id="SM00882">
    <property type="entry name" value="CoA_trans"/>
    <property type="match status" value="1"/>
</dbReference>
<dbReference type="PANTHER" id="PTHR13707:SF60">
    <property type="entry name" value="ACETATE COA-TRANSFERASE SUBUNIT ALPHA"/>
    <property type="match status" value="1"/>
</dbReference>
<dbReference type="InterPro" id="IPR004164">
    <property type="entry name" value="CoA_transf_AS"/>
</dbReference>
<gene>
    <name evidence="2" type="ORF">Q75_08100</name>
</gene>
<reference evidence="2 3" key="1">
    <citation type="journal article" date="2016" name="Front. Microbiol.">
        <title>Microevolution Analysis of Bacillus coahuilensis Unveils Differences in Phosphorus Acquisition Strategies and Their Regulation.</title>
        <authorList>
            <person name="Gomez-Lunar Z."/>
            <person name="Hernandez-Gonzalez I."/>
            <person name="Rodriguez-Torres M.D."/>
            <person name="Souza V."/>
            <person name="Olmedo-Alvarez G."/>
        </authorList>
    </citation>
    <scope>NUCLEOTIDE SEQUENCE [LARGE SCALE GENOMIC DNA]</scope>
    <source>
        <strain evidence="3">p1.1.43</strain>
    </source>
</reference>
<dbReference type="SUPFAM" id="SSF100950">
    <property type="entry name" value="NagB/RpiA/CoA transferase-like"/>
    <property type="match status" value="1"/>
</dbReference>
<dbReference type="InterPro" id="IPR004165">
    <property type="entry name" value="CoA_trans_fam_I"/>
</dbReference>
<organism evidence="2 3">
    <name type="scientific">Bacillus coahuilensis p1.1.43</name>
    <dbReference type="NCBI Taxonomy" id="1150625"/>
    <lineage>
        <taxon>Bacteria</taxon>
        <taxon>Bacillati</taxon>
        <taxon>Bacillota</taxon>
        <taxon>Bacilli</taxon>
        <taxon>Bacillales</taxon>
        <taxon>Bacillaceae</taxon>
        <taxon>Bacillus</taxon>
    </lineage>
</organism>
<dbReference type="PATRIC" id="fig|1150625.3.peg.1714"/>
<dbReference type="Proteomes" id="UP000074108">
    <property type="component" value="Unassembled WGS sequence"/>
</dbReference>
<evidence type="ECO:0000313" key="2">
    <source>
        <dbReference type="EMBL" id="KUP06481.1"/>
    </source>
</evidence>
<protein>
    <submittedName>
        <fullName evidence="2">CoA-transferase</fullName>
    </submittedName>
</protein>
<evidence type="ECO:0000313" key="3">
    <source>
        <dbReference type="Proteomes" id="UP000074108"/>
    </source>
</evidence>
<dbReference type="OrthoDB" id="9778604at2"/>
<dbReference type="Pfam" id="PF01144">
    <property type="entry name" value="CoA_trans"/>
    <property type="match status" value="1"/>
</dbReference>
<evidence type="ECO:0000256" key="1">
    <source>
        <dbReference type="ARBA" id="ARBA00022679"/>
    </source>
</evidence>
<dbReference type="PANTHER" id="PTHR13707">
    <property type="entry name" value="KETOACID-COENZYME A TRANSFERASE"/>
    <property type="match status" value="1"/>
</dbReference>
<dbReference type="InterPro" id="IPR037171">
    <property type="entry name" value="NagB/RpiA_transferase-like"/>
</dbReference>
<keyword evidence="3" id="KW-1185">Reference proteome</keyword>
<dbReference type="AlphaFoldDB" id="A0A147K8F0"/>
<dbReference type="GO" id="GO:0008410">
    <property type="term" value="F:CoA-transferase activity"/>
    <property type="evidence" value="ECO:0007669"/>
    <property type="project" value="InterPro"/>
</dbReference>